<accession>A0A8H5CX51</accession>
<evidence type="ECO:0000313" key="5">
    <source>
        <dbReference type="Proteomes" id="UP000559027"/>
    </source>
</evidence>
<dbReference type="InterPro" id="IPR007111">
    <property type="entry name" value="NACHT_NTPase"/>
</dbReference>
<dbReference type="InterPro" id="IPR027417">
    <property type="entry name" value="P-loop_NTPase"/>
</dbReference>
<evidence type="ECO:0000256" key="1">
    <source>
        <dbReference type="ARBA" id="ARBA00022737"/>
    </source>
</evidence>
<evidence type="ECO:0000259" key="3">
    <source>
        <dbReference type="PROSITE" id="PS50837"/>
    </source>
</evidence>
<feature type="compositionally biased region" description="Polar residues" evidence="2">
    <location>
        <begin position="38"/>
        <end position="49"/>
    </location>
</feature>
<dbReference type="InterPro" id="IPR056884">
    <property type="entry name" value="NPHP3-like_N"/>
</dbReference>
<feature type="domain" description="NACHT" evidence="3">
    <location>
        <begin position="135"/>
        <end position="284"/>
    </location>
</feature>
<keyword evidence="1" id="KW-0677">Repeat</keyword>
<dbReference type="Gene3D" id="3.40.50.300">
    <property type="entry name" value="P-loop containing nucleotide triphosphate hydrolases"/>
    <property type="match status" value="1"/>
</dbReference>
<name>A0A8H5CX51_9AGAR</name>
<comment type="caution">
    <text evidence="4">The sequence shown here is derived from an EMBL/GenBank/DDBJ whole genome shotgun (WGS) entry which is preliminary data.</text>
</comment>
<gene>
    <name evidence="4" type="ORF">D9756_008981</name>
</gene>
<keyword evidence="5" id="KW-1185">Reference proteome</keyword>
<evidence type="ECO:0000256" key="2">
    <source>
        <dbReference type="SAM" id="MobiDB-lite"/>
    </source>
</evidence>
<reference evidence="4 5" key="1">
    <citation type="journal article" date="2020" name="ISME J.">
        <title>Uncovering the hidden diversity of litter-decomposition mechanisms in mushroom-forming fungi.</title>
        <authorList>
            <person name="Floudas D."/>
            <person name="Bentzer J."/>
            <person name="Ahren D."/>
            <person name="Johansson T."/>
            <person name="Persson P."/>
            <person name="Tunlid A."/>
        </authorList>
    </citation>
    <scope>NUCLEOTIDE SEQUENCE [LARGE SCALE GENOMIC DNA]</scope>
    <source>
        <strain evidence="4 5">CBS 146.42</strain>
    </source>
</reference>
<dbReference type="SUPFAM" id="SSF52540">
    <property type="entry name" value="P-loop containing nucleoside triphosphate hydrolases"/>
    <property type="match status" value="1"/>
</dbReference>
<dbReference type="Proteomes" id="UP000559027">
    <property type="component" value="Unassembled WGS sequence"/>
</dbReference>
<dbReference type="EMBL" id="JAACJO010000016">
    <property type="protein sequence ID" value="KAF5349639.1"/>
    <property type="molecule type" value="Genomic_DNA"/>
</dbReference>
<dbReference type="PANTHER" id="PTHR10039">
    <property type="entry name" value="AMELOGENIN"/>
    <property type="match status" value="1"/>
</dbReference>
<proteinExistence type="predicted"/>
<dbReference type="OrthoDB" id="5967843at2759"/>
<dbReference type="PROSITE" id="PS50837">
    <property type="entry name" value="NACHT"/>
    <property type="match status" value="1"/>
</dbReference>
<sequence>MHVSTEISTAPCKLSQTVMFFHLTNVRRYFRRRPGSDIVTSAGGSVESSQLERHSQSTSELLNNAHNFSISHSSMHDFSNTQIQQLVLQTIMNGDANATVNSSARYPPPRCHEGTREKVVEKLKTWFHDPVRQSKAIWLYGPAGTGKSAVAQTFAEYCEAENCLGATFFFSRPNHRDRYETIIPTIAYQLAITFPSYQTMLSNVIAADTTVLDKAPRVQLKKLIVEPFSDLYVQNNLVARRPLLVVLDGLDECYGLKGQLELVEMIEEVNKLPLPFLWLVCSRPEPHLVYIFSRAIECDRHQLLIDADTRQDVEKYLRDGFKTMQIELLGMDDDSWPPPELFSKVVDITDGLFILGTTIIGYIGNSAYANPKQRLTDFLAFMEHANRIATDNPLIQLSTSYTPGFSWMYPSLRCL</sequence>
<dbReference type="AlphaFoldDB" id="A0A8H5CX51"/>
<dbReference type="Pfam" id="PF24883">
    <property type="entry name" value="NPHP3_N"/>
    <property type="match status" value="1"/>
</dbReference>
<evidence type="ECO:0000313" key="4">
    <source>
        <dbReference type="EMBL" id="KAF5349639.1"/>
    </source>
</evidence>
<protein>
    <recommendedName>
        <fullName evidence="3">NACHT domain-containing protein</fullName>
    </recommendedName>
</protein>
<feature type="region of interest" description="Disordered" evidence="2">
    <location>
        <begin position="37"/>
        <end position="57"/>
    </location>
</feature>
<organism evidence="4 5">
    <name type="scientific">Leucocoprinus leucothites</name>
    <dbReference type="NCBI Taxonomy" id="201217"/>
    <lineage>
        <taxon>Eukaryota</taxon>
        <taxon>Fungi</taxon>
        <taxon>Dikarya</taxon>
        <taxon>Basidiomycota</taxon>
        <taxon>Agaricomycotina</taxon>
        <taxon>Agaricomycetes</taxon>
        <taxon>Agaricomycetidae</taxon>
        <taxon>Agaricales</taxon>
        <taxon>Agaricineae</taxon>
        <taxon>Agaricaceae</taxon>
        <taxon>Leucocoprinus</taxon>
    </lineage>
</organism>